<dbReference type="STRING" id="1798384.A3D03_06415"/>
<name>A0A1F6A9M0_9BACT</name>
<dbReference type="NCBIfam" id="TIGR00696">
    <property type="entry name" value="wecG_tagA_cpsF"/>
    <property type="match status" value="1"/>
</dbReference>
<dbReference type="PANTHER" id="PTHR34136:SF1">
    <property type="entry name" value="UDP-N-ACETYL-D-MANNOSAMINURONIC ACID TRANSFERASE"/>
    <property type="match status" value="1"/>
</dbReference>
<gene>
    <name evidence="3" type="ORF">A3D03_06415</name>
</gene>
<comment type="caution">
    <text evidence="3">The sequence shown here is derived from an EMBL/GenBank/DDBJ whole genome shotgun (WGS) entry which is preliminary data.</text>
</comment>
<proteinExistence type="predicted"/>
<keyword evidence="1" id="KW-0328">Glycosyltransferase</keyword>
<keyword evidence="2" id="KW-0808">Transferase</keyword>
<dbReference type="CDD" id="cd06533">
    <property type="entry name" value="Glyco_transf_WecG_TagA"/>
    <property type="match status" value="1"/>
</dbReference>
<dbReference type="Proteomes" id="UP000177092">
    <property type="component" value="Unassembled WGS sequence"/>
</dbReference>
<dbReference type="EMBL" id="MFJN01000021">
    <property type="protein sequence ID" value="OGG21480.1"/>
    <property type="molecule type" value="Genomic_DNA"/>
</dbReference>
<organism evidence="3 4">
    <name type="scientific">Candidatus Gottesmanbacteria bacterium RIFCSPHIGHO2_02_FULL_40_13</name>
    <dbReference type="NCBI Taxonomy" id="1798384"/>
    <lineage>
        <taxon>Bacteria</taxon>
        <taxon>Candidatus Gottesmaniibacteriota</taxon>
    </lineage>
</organism>
<dbReference type="PANTHER" id="PTHR34136">
    <property type="match status" value="1"/>
</dbReference>
<evidence type="ECO:0000313" key="3">
    <source>
        <dbReference type="EMBL" id="OGG21480.1"/>
    </source>
</evidence>
<reference evidence="3 4" key="1">
    <citation type="journal article" date="2016" name="Nat. Commun.">
        <title>Thousands of microbial genomes shed light on interconnected biogeochemical processes in an aquifer system.</title>
        <authorList>
            <person name="Anantharaman K."/>
            <person name="Brown C.T."/>
            <person name="Hug L.A."/>
            <person name="Sharon I."/>
            <person name="Castelle C.J."/>
            <person name="Probst A.J."/>
            <person name="Thomas B.C."/>
            <person name="Singh A."/>
            <person name="Wilkins M.J."/>
            <person name="Karaoz U."/>
            <person name="Brodie E.L."/>
            <person name="Williams K.H."/>
            <person name="Hubbard S.S."/>
            <person name="Banfield J.F."/>
        </authorList>
    </citation>
    <scope>NUCLEOTIDE SEQUENCE [LARGE SCALE GENOMIC DNA]</scope>
</reference>
<sequence length="289" mass="33586">MIIKVLGVKINLAKRDEVLEKVRKYLQKFKVQSSKFKVKGIEPLVIFTPNPEIINYAQKDHLFKQIVNSAQINIPDGAGLCFAIEKKYHMKTDRLTGTDLMKDICQMSSKNSFTIGLIGGRGRVALDAKECLITKYPSLLVEVLTPPEFKVESSKYKVVSIKKNIPDTKYLILNTEGNQTDRTELYFRNLVQEILDKKIDILFVALGFPKQEYFIESVKREALRVKFKRSFVIMAVGGAFDYISGRVKRAPLWMREKGWEWLFRLIQEPWRLVRMLKGARFFYKVIKYS</sequence>
<accession>A0A1F6A9M0</accession>
<evidence type="ECO:0000256" key="1">
    <source>
        <dbReference type="ARBA" id="ARBA00022676"/>
    </source>
</evidence>
<dbReference type="Pfam" id="PF03808">
    <property type="entry name" value="Glyco_tran_WecG"/>
    <property type="match status" value="1"/>
</dbReference>
<dbReference type="GO" id="GO:0016758">
    <property type="term" value="F:hexosyltransferase activity"/>
    <property type="evidence" value="ECO:0007669"/>
    <property type="project" value="TreeGrafter"/>
</dbReference>
<protein>
    <submittedName>
        <fullName evidence="3">Uncharacterized protein</fullName>
    </submittedName>
</protein>
<evidence type="ECO:0000313" key="4">
    <source>
        <dbReference type="Proteomes" id="UP000177092"/>
    </source>
</evidence>
<evidence type="ECO:0000256" key="2">
    <source>
        <dbReference type="ARBA" id="ARBA00022679"/>
    </source>
</evidence>
<dbReference type="InterPro" id="IPR004629">
    <property type="entry name" value="WecG_TagA_CpsF"/>
</dbReference>
<dbReference type="AlphaFoldDB" id="A0A1F6A9M0"/>